<reference evidence="1" key="1">
    <citation type="journal article" date="2014" name="Int. J. Syst. Evol. Microbiol.">
        <title>Complete genome sequence of Corynebacterium casei LMG S-19264T (=DSM 44701T), isolated from a smear-ripened cheese.</title>
        <authorList>
            <consortium name="US DOE Joint Genome Institute (JGI-PGF)"/>
            <person name="Walter F."/>
            <person name="Albersmeier A."/>
            <person name="Kalinowski J."/>
            <person name="Ruckert C."/>
        </authorList>
    </citation>
    <scope>NUCLEOTIDE SEQUENCE</scope>
    <source>
        <strain evidence="1">KCTC 23732</strain>
    </source>
</reference>
<evidence type="ECO:0000313" key="1">
    <source>
        <dbReference type="EMBL" id="GGW84426.1"/>
    </source>
</evidence>
<evidence type="ECO:0000313" key="2">
    <source>
        <dbReference type="Proteomes" id="UP000608345"/>
    </source>
</evidence>
<name>A0A918MZ98_9BURK</name>
<dbReference type="EMBL" id="BMYS01000007">
    <property type="protein sequence ID" value="GGW84426.1"/>
    <property type="molecule type" value="Genomic_DNA"/>
</dbReference>
<evidence type="ECO:0008006" key="3">
    <source>
        <dbReference type="Google" id="ProtNLM"/>
    </source>
</evidence>
<comment type="caution">
    <text evidence="1">The sequence shown here is derived from an EMBL/GenBank/DDBJ whole genome shotgun (WGS) entry which is preliminary data.</text>
</comment>
<reference evidence="1" key="2">
    <citation type="submission" date="2020-09" db="EMBL/GenBank/DDBJ databases">
        <authorList>
            <person name="Sun Q."/>
            <person name="Kim S."/>
        </authorList>
    </citation>
    <scope>NUCLEOTIDE SEQUENCE</scope>
    <source>
        <strain evidence="1">KCTC 23732</strain>
    </source>
</reference>
<organism evidence="1 2">
    <name type="scientific">Advenella faeciporci</name>
    <dbReference type="NCBI Taxonomy" id="797535"/>
    <lineage>
        <taxon>Bacteria</taxon>
        <taxon>Pseudomonadati</taxon>
        <taxon>Pseudomonadota</taxon>
        <taxon>Betaproteobacteria</taxon>
        <taxon>Burkholderiales</taxon>
        <taxon>Alcaligenaceae</taxon>
    </lineage>
</organism>
<dbReference type="AlphaFoldDB" id="A0A918MZ98"/>
<keyword evidence="2" id="KW-1185">Reference proteome</keyword>
<gene>
    <name evidence="1" type="ORF">GCM10011450_13030</name>
</gene>
<protein>
    <recommendedName>
        <fullName evidence="3">SinR family protein</fullName>
    </recommendedName>
</protein>
<dbReference type="RefSeq" id="WP_189384655.1">
    <property type="nucleotide sequence ID" value="NZ_BAABFY010000053.1"/>
</dbReference>
<accession>A0A918MZ98</accession>
<proteinExistence type="predicted"/>
<dbReference type="Proteomes" id="UP000608345">
    <property type="component" value="Unassembled WGS sequence"/>
</dbReference>
<sequence>MKILIAYDLRLLGSRYTRLKEIIDEHFPNRWHCFDASYIVSTNLDANQVRDLLLPALSVNDCLLVSELGNNWAGIGISEKNRLLLEH</sequence>